<sequence>MRAVVIHGPGDIRVEDRDYPELKLPTDALVRVTAACVCGSDLWPYRGVRPTEKPRAIGHEFVGVVEKVGDAVSTLASGDFVIAPFVVSCGNCPSCRNGVTVACSHRAAWGGEDEHGHYVDAGQGEAVRVPLADGTLVRVPGVTEPEAALAASLLTLSDVMATGHHAAVSAKAGPGRSVVVVGDGAVGLCGVLAARRLGARRIIAMSRHADRQALAREFGATDIVAERGADGARKVRELLGGVLADSVLECVGTKESMDQALRCTRPGGSLGYVGVPTGGPELPIGVLFAKNISVAGGMAPARTYIPELLEDVLAGAIVPGRVFDVEMPLEDAPEAYRAMDERRAIKVLLRP</sequence>
<feature type="domain" description="Enoyl reductase (ER)" evidence="6">
    <location>
        <begin position="8"/>
        <end position="349"/>
    </location>
</feature>
<reference evidence="7 8" key="1">
    <citation type="journal article" date="2023" name="Int. J. Syst. Evol. Microbiol.">
        <title>Arthrobacter mangrovi sp. nov., an actinobacterium isolated from the rhizosphere of a mangrove.</title>
        <authorList>
            <person name="Hamada M."/>
            <person name="Saitou S."/>
            <person name="Enomoto N."/>
            <person name="Nanri K."/>
            <person name="Hidaka K."/>
            <person name="Miura T."/>
            <person name="Tamura T."/>
        </authorList>
    </citation>
    <scope>NUCLEOTIDE SEQUENCE [LARGE SCALE GENOMIC DNA]</scope>
    <source>
        <strain evidence="7 8">NBRC 112813</strain>
    </source>
</reference>
<comment type="caution">
    <text evidence="7">The sequence shown here is derived from an EMBL/GenBank/DDBJ whole genome shotgun (WGS) entry which is preliminary data.</text>
</comment>
<dbReference type="Proteomes" id="UP001209654">
    <property type="component" value="Unassembled WGS sequence"/>
</dbReference>
<dbReference type="SUPFAM" id="SSF51735">
    <property type="entry name" value="NAD(P)-binding Rossmann-fold domains"/>
    <property type="match status" value="1"/>
</dbReference>
<dbReference type="RefSeq" id="WP_264796484.1">
    <property type="nucleotide sequence ID" value="NZ_BRVS01000016.1"/>
</dbReference>
<keyword evidence="3 5" id="KW-0862">Zinc</keyword>
<protein>
    <submittedName>
        <fullName evidence="7">IMP dehydrogenase</fullName>
    </submittedName>
</protein>
<evidence type="ECO:0000256" key="3">
    <source>
        <dbReference type="ARBA" id="ARBA00022833"/>
    </source>
</evidence>
<evidence type="ECO:0000256" key="1">
    <source>
        <dbReference type="ARBA" id="ARBA00001947"/>
    </source>
</evidence>
<dbReference type="EMBL" id="BRVS01000016">
    <property type="protein sequence ID" value="GLB68387.1"/>
    <property type="molecule type" value="Genomic_DNA"/>
</dbReference>
<dbReference type="InterPro" id="IPR013154">
    <property type="entry name" value="ADH-like_N"/>
</dbReference>
<dbReference type="Gene3D" id="3.40.50.720">
    <property type="entry name" value="NAD(P)-binding Rossmann-like Domain"/>
    <property type="match status" value="1"/>
</dbReference>
<keyword evidence="4" id="KW-0560">Oxidoreductase</keyword>
<comment type="similarity">
    <text evidence="5">Belongs to the zinc-containing alcohol dehydrogenase family.</text>
</comment>
<keyword evidence="8" id="KW-1185">Reference proteome</keyword>
<evidence type="ECO:0000256" key="4">
    <source>
        <dbReference type="ARBA" id="ARBA00023002"/>
    </source>
</evidence>
<dbReference type="InterPro" id="IPR036291">
    <property type="entry name" value="NAD(P)-bd_dom_sf"/>
</dbReference>
<dbReference type="SUPFAM" id="SSF50129">
    <property type="entry name" value="GroES-like"/>
    <property type="match status" value="1"/>
</dbReference>
<dbReference type="PANTHER" id="PTHR42813:SF2">
    <property type="entry name" value="DEHYDROGENASE, ZINC-CONTAINING, PUTATIVE (AFU_ORTHOLOGUE AFUA_2G02810)-RELATED"/>
    <property type="match status" value="1"/>
</dbReference>
<dbReference type="Pfam" id="PF08240">
    <property type="entry name" value="ADH_N"/>
    <property type="match status" value="1"/>
</dbReference>
<dbReference type="SMART" id="SM00829">
    <property type="entry name" value="PKS_ER"/>
    <property type="match status" value="1"/>
</dbReference>
<dbReference type="InterPro" id="IPR013149">
    <property type="entry name" value="ADH-like_C"/>
</dbReference>
<dbReference type="PROSITE" id="PS00059">
    <property type="entry name" value="ADH_ZINC"/>
    <property type="match status" value="1"/>
</dbReference>
<gene>
    <name evidence="7" type="ORF">AHIS1636_28290</name>
</gene>
<dbReference type="InterPro" id="IPR002328">
    <property type="entry name" value="ADH_Zn_CS"/>
</dbReference>
<dbReference type="CDD" id="cd08287">
    <property type="entry name" value="FDH_like_ADH3"/>
    <property type="match status" value="1"/>
</dbReference>
<comment type="cofactor">
    <cofactor evidence="1 5">
        <name>Zn(2+)</name>
        <dbReference type="ChEBI" id="CHEBI:29105"/>
    </cofactor>
</comment>
<dbReference type="PANTHER" id="PTHR42813">
    <property type="entry name" value="ZINC-TYPE ALCOHOL DEHYDROGENASE-LIKE"/>
    <property type="match status" value="1"/>
</dbReference>
<evidence type="ECO:0000313" key="7">
    <source>
        <dbReference type="EMBL" id="GLB68387.1"/>
    </source>
</evidence>
<dbReference type="Pfam" id="PF00107">
    <property type="entry name" value="ADH_zinc_N"/>
    <property type="match status" value="1"/>
</dbReference>
<evidence type="ECO:0000259" key="6">
    <source>
        <dbReference type="SMART" id="SM00829"/>
    </source>
</evidence>
<organism evidence="7 8">
    <name type="scientific">Arthrobacter mangrovi</name>
    <dbReference type="NCBI Taxonomy" id="2966350"/>
    <lineage>
        <taxon>Bacteria</taxon>
        <taxon>Bacillati</taxon>
        <taxon>Actinomycetota</taxon>
        <taxon>Actinomycetes</taxon>
        <taxon>Micrococcales</taxon>
        <taxon>Micrococcaceae</taxon>
        <taxon>Arthrobacter</taxon>
    </lineage>
</organism>
<keyword evidence="2 5" id="KW-0479">Metal-binding</keyword>
<evidence type="ECO:0000256" key="2">
    <source>
        <dbReference type="ARBA" id="ARBA00022723"/>
    </source>
</evidence>
<accession>A0ABQ5MXJ4</accession>
<dbReference type="Gene3D" id="3.90.180.10">
    <property type="entry name" value="Medium-chain alcohol dehydrogenases, catalytic domain"/>
    <property type="match status" value="1"/>
</dbReference>
<dbReference type="InterPro" id="IPR011032">
    <property type="entry name" value="GroES-like_sf"/>
</dbReference>
<evidence type="ECO:0000313" key="8">
    <source>
        <dbReference type="Proteomes" id="UP001209654"/>
    </source>
</evidence>
<dbReference type="InterPro" id="IPR020843">
    <property type="entry name" value="ER"/>
</dbReference>
<name>A0ABQ5MXJ4_9MICC</name>
<evidence type="ECO:0000256" key="5">
    <source>
        <dbReference type="RuleBase" id="RU361277"/>
    </source>
</evidence>
<proteinExistence type="inferred from homology"/>